<reference evidence="1" key="1">
    <citation type="submission" date="2016-05" db="EMBL/GenBank/DDBJ databases">
        <authorList>
            <person name="Lavstsen T."/>
            <person name="Jespersen J.S."/>
        </authorList>
    </citation>
    <scope>NUCLEOTIDE SEQUENCE</scope>
    <source>
        <tissue evidence="1">Brain</tissue>
    </source>
</reference>
<dbReference type="AlphaFoldDB" id="A0A1A8L6U4"/>
<dbReference type="EMBL" id="HAEF01002227">
    <property type="protein sequence ID" value="SBR39609.1"/>
    <property type="molecule type" value="Transcribed_RNA"/>
</dbReference>
<evidence type="ECO:0000313" key="1">
    <source>
        <dbReference type="EMBL" id="SBR39609.1"/>
    </source>
</evidence>
<feature type="non-terminal residue" evidence="1">
    <location>
        <position position="1"/>
    </location>
</feature>
<protein>
    <submittedName>
        <fullName evidence="1">Uncharacterized protein</fullName>
    </submittedName>
</protein>
<sequence length="74" mass="8240">EWNMATLVNDCSLSSSTSPCCSILLKSHCCLLRSGRGGLGDDDSSIKLPGRLLWKKETLCFYWSMFFPIGPCVY</sequence>
<reference evidence="1" key="2">
    <citation type="submission" date="2016-06" db="EMBL/GenBank/DDBJ databases">
        <title>The genome of a short-lived fish provides insights into sex chromosome evolution and the genetic control of aging.</title>
        <authorList>
            <person name="Reichwald K."/>
            <person name="Felder M."/>
            <person name="Petzold A."/>
            <person name="Koch P."/>
            <person name="Groth M."/>
            <person name="Platzer M."/>
        </authorList>
    </citation>
    <scope>NUCLEOTIDE SEQUENCE</scope>
    <source>
        <tissue evidence="1">Brain</tissue>
    </source>
</reference>
<name>A0A1A8L6U4_9TELE</name>
<proteinExistence type="predicted"/>
<organism evidence="1">
    <name type="scientific">Nothobranchius pienaari</name>
    <dbReference type="NCBI Taxonomy" id="704102"/>
    <lineage>
        <taxon>Eukaryota</taxon>
        <taxon>Metazoa</taxon>
        <taxon>Chordata</taxon>
        <taxon>Craniata</taxon>
        <taxon>Vertebrata</taxon>
        <taxon>Euteleostomi</taxon>
        <taxon>Actinopterygii</taxon>
        <taxon>Neopterygii</taxon>
        <taxon>Teleostei</taxon>
        <taxon>Neoteleostei</taxon>
        <taxon>Acanthomorphata</taxon>
        <taxon>Ovalentaria</taxon>
        <taxon>Atherinomorphae</taxon>
        <taxon>Cyprinodontiformes</taxon>
        <taxon>Nothobranchiidae</taxon>
        <taxon>Nothobranchius</taxon>
    </lineage>
</organism>
<accession>A0A1A8L6U4</accession>
<feature type="non-terminal residue" evidence="1">
    <location>
        <position position="74"/>
    </location>
</feature>
<gene>
    <name evidence="1" type="primary">Nfu_g_1_013836</name>
</gene>